<name>A0A7J6XEF5_THATH</name>
<evidence type="ECO:0000313" key="2">
    <source>
        <dbReference type="Proteomes" id="UP000554482"/>
    </source>
</evidence>
<dbReference type="Gene3D" id="1.20.1110.10">
    <property type="entry name" value="Calcium-transporting ATPase, transmembrane domain"/>
    <property type="match status" value="1"/>
</dbReference>
<dbReference type="EMBL" id="JABWDY010000754">
    <property type="protein sequence ID" value="KAF5207939.1"/>
    <property type="molecule type" value="Genomic_DNA"/>
</dbReference>
<dbReference type="AlphaFoldDB" id="A0A7J6XEF5"/>
<gene>
    <name evidence="1" type="ORF">FRX31_002475</name>
</gene>
<accession>A0A7J6XEF5</accession>
<sequence length="171" mass="19741">MSTRRYISDLAPRRRSEIWFSGEDDFVSDAWLQTPKEAGKTEDKFWRRVHKEWRALKYYHGTKRPMSMIRVRSRMRELLTTKLPLGTFPVKVRRLSACQTMGSASTICSNKTGTLTLNQLINLQHLGSLFSPRQHILLSNSWMALSLMKYSDKFFLLAAAIVCSTICLPLP</sequence>
<comment type="caution">
    <text evidence="1">The sequence shown here is derived from an EMBL/GenBank/DDBJ whole genome shotgun (WGS) entry which is preliminary data.</text>
</comment>
<dbReference type="OrthoDB" id="1742358at2759"/>
<proteinExistence type="predicted"/>
<dbReference type="InterPro" id="IPR023214">
    <property type="entry name" value="HAD_sf"/>
</dbReference>
<reference evidence="1 2" key="1">
    <citation type="submission" date="2020-06" db="EMBL/GenBank/DDBJ databases">
        <title>Transcriptomic and genomic resources for Thalictrum thalictroides and T. hernandezii: Facilitating candidate gene discovery in an emerging model plant lineage.</title>
        <authorList>
            <person name="Arias T."/>
            <person name="Riano-Pachon D.M."/>
            <person name="Di Stilio V.S."/>
        </authorList>
    </citation>
    <scope>NUCLEOTIDE SEQUENCE [LARGE SCALE GENOMIC DNA]</scope>
    <source>
        <strain evidence="2">cv. WT478/WT964</strain>
        <tissue evidence="1">Leaves</tissue>
    </source>
</reference>
<evidence type="ECO:0000313" key="1">
    <source>
        <dbReference type="EMBL" id="KAF5207939.1"/>
    </source>
</evidence>
<protein>
    <submittedName>
        <fullName evidence="1">Uncharacterized protein</fullName>
    </submittedName>
</protein>
<organism evidence="1 2">
    <name type="scientific">Thalictrum thalictroides</name>
    <name type="common">Rue-anemone</name>
    <name type="synonym">Anemone thalictroides</name>
    <dbReference type="NCBI Taxonomy" id="46969"/>
    <lineage>
        <taxon>Eukaryota</taxon>
        <taxon>Viridiplantae</taxon>
        <taxon>Streptophyta</taxon>
        <taxon>Embryophyta</taxon>
        <taxon>Tracheophyta</taxon>
        <taxon>Spermatophyta</taxon>
        <taxon>Magnoliopsida</taxon>
        <taxon>Ranunculales</taxon>
        <taxon>Ranunculaceae</taxon>
        <taxon>Thalictroideae</taxon>
        <taxon>Thalictrum</taxon>
    </lineage>
</organism>
<dbReference type="Proteomes" id="UP000554482">
    <property type="component" value="Unassembled WGS sequence"/>
</dbReference>
<dbReference type="Gene3D" id="3.40.50.1000">
    <property type="entry name" value="HAD superfamily/HAD-like"/>
    <property type="match status" value="1"/>
</dbReference>
<keyword evidence="2" id="KW-1185">Reference proteome</keyword>